<dbReference type="InterPro" id="IPR056601">
    <property type="entry name" value="Galaxin_dom"/>
</dbReference>
<evidence type="ECO:0000256" key="1">
    <source>
        <dbReference type="SAM" id="SignalP"/>
    </source>
</evidence>
<dbReference type="EMBL" id="CAXITT010000012">
    <property type="protein sequence ID" value="CAL1527124.1"/>
    <property type="molecule type" value="Genomic_DNA"/>
</dbReference>
<evidence type="ECO:0000313" key="3">
    <source>
        <dbReference type="EMBL" id="CAL1527124.1"/>
    </source>
</evidence>
<dbReference type="PANTHER" id="PTHR34490:SF1">
    <property type="entry name" value="GALAXIN-LIKE"/>
    <property type="match status" value="1"/>
</dbReference>
<dbReference type="Proteomes" id="UP001497497">
    <property type="component" value="Unassembled WGS sequence"/>
</dbReference>
<organism evidence="3 4">
    <name type="scientific">Lymnaea stagnalis</name>
    <name type="common">Great pond snail</name>
    <name type="synonym">Helix stagnalis</name>
    <dbReference type="NCBI Taxonomy" id="6523"/>
    <lineage>
        <taxon>Eukaryota</taxon>
        <taxon>Metazoa</taxon>
        <taxon>Spiralia</taxon>
        <taxon>Lophotrochozoa</taxon>
        <taxon>Mollusca</taxon>
        <taxon>Gastropoda</taxon>
        <taxon>Heterobranchia</taxon>
        <taxon>Euthyneura</taxon>
        <taxon>Panpulmonata</taxon>
        <taxon>Hygrophila</taxon>
        <taxon>Lymnaeoidea</taxon>
        <taxon>Lymnaeidae</taxon>
        <taxon>Lymnaea</taxon>
    </lineage>
</organism>
<protein>
    <recommendedName>
        <fullName evidence="2">Galaxin-like repeats domain-containing protein</fullName>
    </recommendedName>
</protein>
<feature type="domain" description="Galaxin-like repeats" evidence="2">
    <location>
        <begin position="331"/>
        <end position="466"/>
    </location>
</feature>
<reference evidence="3 4" key="1">
    <citation type="submission" date="2024-04" db="EMBL/GenBank/DDBJ databases">
        <authorList>
            <consortium name="Genoscope - CEA"/>
            <person name="William W."/>
        </authorList>
    </citation>
    <scope>NUCLEOTIDE SEQUENCE [LARGE SCALE GENOMIC DNA]</scope>
</reference>
<gene>
    <name evidence="3" type="ORF">GSLYS_00001301001</name>
</gene>
<keyword evidence="1" id="KW-0732">Signal</keyword>
<feature type="signal peptide" evidence="1">
    <location>
        <begin position="1"/>
        <end position="31"/>
    </location>
</feature>
<dbReference type="InterPro" id="IPR055284">
    <property type="entry name" value="Galaxin-like"/>
</dbReference>
<feature type="domain" description="Galaxin-like repeats" evidence="2">
    <location>
        <begin position="513"/>
        <end position="640"/>
    </location>
</feature>
<dbReference type="PANTHER" id="PTHR34490">
    <property type="entry name" value="PROTEIN CBG12054-RELATED"/>
    <property type="match status" value="1"/>
</dbReference>
<keyword evidence="4" id="KW-1185">Reference proteome</keyword>
<dbReference type="AlphaFoldDB" id="A0AAV2H0E4"/>
<evidence type="ECO:0000313" key="4">
    <source>
        <dbReference type="Proteomes" id="UP001497497"/>
    </source>
</evidence>
<dbReference type="Pfam" id="PF24748">
    <property type="entry name" value="Galaxin_repeat"/>
    <property type="match status" value="3"/>
</dbReference>
<evidence type="ECO:0000259" key="2">
    <source>
        <dbReference type="Pfam" id="PF24748"/>
    </source>
</evidence>
<proteinExistence type="predicted"/>
<comment type="caution">
    <text evidence="3">The sequence shown here is derived from an EMBL/GenBank/DDBJ whole genome shotgun (WGS) entry which is preliminary data.</text>
</comment>
<accession>A0AAV2H0E4</accession>
<feature type="domain" description="Galaxin-like repeats" evidence="2">
    <location>
        <begin position="120"/>
        <end position="237"/>
    </location>
</feature>
<name>A0AAV2H0E4_LYMST</name>
<feature type="chain" id="PRO_5043864318" description="Galaxin-like repeats domain-containing protein" evidence="1">
    <location>
        <begin position="32"/>
        <end position="759"/>
    </location>
</feature>
<sequence length="759" mass="86379">MSILNLKIPVHRIGLLFSTLWLFNGLLGSLAKNSMCSNWELYDHNYQICCKDKVQNRLKNQECCDGNQFYNTDVSLCCENTVMDRFITYVCPHNQEHCEEEELVQEKCSPNDVNCQEQMCCGKDVISKEDFMCCFGHKIALTSSQREERDYLKCCNESSLFDVRSEVCCGKKKRSLDNHIDCCGDMFYRRDTGNCLFFMNEAGDLKFDIGNKSEGICGDRKYNKNNNGCCSGVLNNVPEYDPDVPKLIEPNPNFSCCDSLVMNPVEEKCCRNHHYPKFHTHIIPNRPELKCCGNGFYNTSQETCYDGKSIKIRHDKLLCGGSHFDPELYGCCFNKHYDKDTEFCCDGSLNITVIPKNFICCNGVGISDDHLCCDDTMPLKKSHPDDNECCYNGREAVATFNAFNDQRCVNGAVIEGYKKGTEPCGPRGSYNVATEICCKGHVINKSEGDQCCDTQAYNSDTHQCCSDKVINAQTQQCCYGVISNISPKDGRCCYNDATVYKFDDLNNPCIENCSGLPYDGAYEVCCEGNIYNYEEEFSCCGGSYIDSSTVECCAGNAYQSKPQYECCGIFYVDMREKSCCSGAYPYKFGGNIQCCDDRELYDTRLSQCNLNKVVSKFSDTQNICLLKDLKTFDQITKHGCSRKFGFKATVETVQIKRRSELKPDIVELYLTRVQRLKNMKQLPNFGSNQTLLLKVFVKKHNKVKCRRRYFKKMEIIVLLDQKADRNTINVMENSKLFISKYSKRAEKLISEVAQSCRSK</sequence>